<dbReference type="PANTHER" id="PTHR11560">
    <property type="entry name" value="39S RIBOSOMAL PROTEIN L10, MITOCHONDRIAL"/>
    <property type="match status" value="1"/>
</dbReference>
<comment type="subunit">
    <text evidence="5">Part of the ribosomal stalk of the 50S ribosomal subunit. The N-terminus interacts with L11 and the large rRNA to form the base of the stalk. The C-terminus forms an elongated spine to which L12 dimers bind in a sequential fashion forming a multimeric L10(L12)X complex.</text>
</comment>
<organism evidence="6 7">
    <name type="scientific">Candidatus Chisholmbacteria bacterium RIFCSPHIGHO2_01_FULL_52_32</name>
    <dbReference type="NCBI Taxonomy" id="1797591"/>
    <lineage>
        <taxon>Bacteria</taxon>
        <taxon>Candidatus Chisholmiibacteriota</taxon>
    </lineage>
</organism>
<dbReference type="HAMAP" id="MF_00362">
    <property type="entry name" value="Ribosomal_uL10"/>
    <property type="match status" value="1"/>
</dbReference>
<dbReference type="InterPro" id="IPR001790">
    <property type="entry name" value="Ribosomal_uL10"/>
</dbReference>
<dbReference type="InterPro" id="IPR047865">
    <property type="entry name" value="Ribosomal_uL10_bac_type"/>
</dbReference>
<accession>A0A1G1VRX9</accession>
<dbReference type="GO" id="GO:0070180">
    <property type="term" value="F:large ribosomal subunit rRNA binding"/>
    <property type="evidence" value="ECO:0007669"/>
    <property type="project" value="UniProtKB-UniRule"/>
</dbReference>
<dbReference type="GO" id="GO:1990904">
    <property type="term" value="C:ribonucleoprotein complex"/>
    <property type="evidence" value="ECO:0007669"/>
    <property type="project" value="UniProtKB-KW"/>
</dbReference>
<gene>
    <name evidence="5" type="primary">rplJ</name>
    <name evidence="6" type="ORF">A2786_01370</name>
</gene>
<dbReference type="Pfam" id="PF00466">
    <property type="entry name" value="Ribosomal_L10"/>
    <property type="match status" value="1"/>
</dbReference>
<dbReference type="Proteomes" id="UP000179233">
    <property type="component" value="Unassembled WGS sequence"/>
</dbReference>
<evidence type="ECO:0000313" key="7">
    <source>
        <dbReference type="Proteomes" id="UP000179233"/>
    </source>
</evidence>
<dbReference type="InterPro" id="IPR043141">
    <property type="entry name" value="Ribosomal_uL10-like_sf"/>
</dbReference>
<dbReference type="GO" id="GO:0006412">
    <property type="term" value="P:translation"/>
    <property type="evidence" value="ECO:0007669"/>
    <property type="project" value="UniProtKB-UniRule"/>
</dbReference>
<dbReference type="InterPro" id="IPR022973">
    <property type="entry name" value="Ribosomal_uL10_bac"/>
</dbReference>
<keyword evidence="5" id="KW-0694">RNA-binding</keyword>
<dbReference type="Gene3D" id="3.30.70.1730">
    <property type="match status" value="1"/>
</dbReference>
<dbReference type="NCBIfam" id="NF000955">
    <property type="entry name" value="PRK00099.1-1"/>
    <property type="match status" value="1"/>
</dbReference>
<evidence type="ECO:0000313" key="6">
    <source>
        <dbReference type="EMBL" id="OGY18152.1"/>
    </source>
</evidence>
<comment type="similarity">
    <text evidence="1 5">Belongs to the universal ribosomal protein uL10 family.</text>
</comment>
<evidence type="ECO:0000256" key="2">
    <source>
        <dbReference type="ARBA" id="ARBA00022980"/>
    </source>
</evidence>
<dbReference type="EMBL" id="MHCJ01000003">
    <property type="protein sequence ID" value="OGY18152.1"/>
    <property type="molecule type" value="Genomic_DNA"/>
</dbReference>
<evidence type="ECO:0000256" key="5">
    <source>
        <dbReference type="HAMAP-Rule" id="MF_00362"/>
    </source>
</evidence>
<name>A0A1G1VRX9_9BACT</name>
<evidence type="ECO:0000256" key="4">
    <source>
        <dbReference type="ARBA" id="ARBA00035202"/>
    </source>
</evidence>
<sequence>MPSQQNITAVRDLSDKLSRAKLVILSDYSGLPVNLQRDLREKITQTGGQFLVAKNTLFKLAFQEKRKGLPRDVEDVLRGPTAFLFAFEDEIAPIKALIEFSKEHELPKSKLGIWLKPSERLLSEEEINELAELPTKDQLRSQLIGSLNTPISRLVHVLSGNYKKLVFVLKAIKEAKPAN</sequence>
<proteinExistence type="inferred from homology"/>
<dbReference type="GO" id="GO:0005840">
    <property type="term" value="C:ribosome"/>
    <property type="evidence" value="ECO:0007669"/>
    <property type="project" value="UniProtKB-KW"/>
</dbReference>
<comment type="caution">
    <text evidence="6">The sequence shown here is derived from an EMBL/GenBank/DDBJ whole genome shotgun (WGS) entry which is preliminary data.</text>
</comment>
<dbReference type="AlphaFoldDB" id="A0A1G1VRX9"/>
<dbReference type="Gene3D" id="6.10.250.290">
    <property type="match status" value="1"/>
</dbReference>
<protein>
    <recommendedName>
        <fullName evidence="4 5">Large ribosomal subunit protein uL10</fullName>
    </recommendedName>
</protein>
<keyword evidence="2 5" id="KW-0689">Ribosomal protein</keyword>
<evidence type="ECO:0000256" key="1">
    <source>
        <dbReference type="ARBA" id="ARBA00008889"/>
    </source>
</evidence>
<keyword evidence="3 5" id="KW-0687">Ribonucleoprotein</keyword>
<dbReference type="CDD" id="cd05797">
    <property type="entry name" value="Ribosomal_L10"/>
    <property type="match status" value="1"/>
</dbReference>
<keyword evidence="5" id="KW-0699">rRNA-binding</keyword>
<dbReference type="SUPFAM" id="SSF160369">
    <property type="entry name" value="Ribosomal protein L10-like"/>
    <property type="match status" value="1"/>
</dbReference>
<comment type="function">
    <text evidence="5">Forms part of the ribosomal stalk, playing a central role in the interaction of the ribosome with GTP-bound translation factors.</text>
</comment>
<evidence type="ECO:0000256" key="3">
    <source>
        <dbReference type="ARBA" id="ARBA00023274"/>
    </source>
</evidence>
<reference evidence="6 7" key="1">
    <citation type="journal article" date="2016" name="Nat. Commun.">
        <title>Thousands of microbial genomes shed light on interconnected biogeochemical processes in an aquifer system.</title>
        <authorList>
            <person name="Anantharaman K."/>
            <person name="Brown C.T."/>
            <person name="Hug L.A."/>
            <person name="Sharon I."/>
            <person name="Castelle C.J."/>
            <person name="Probst A.J."/>
            <person name="Thomas B.C."/>
            <person name="Singh A."/>
            <person name="Wilkins M.J."/>
            <person name="Karaoz U."/>
            <person name="Brodie E.L."/>
            <person name="Williams K.H."/>
            <person name="Hubbard S.S."/>
            <person name="Banfield J.F."/>
        </authorList>
    </citation>
    <scope>NUCLEOTIDE SEQUENCE [LARGE SCALE GENOMIC DNA]</scope>
</reference>